<name>A0ABS9TB25_9PSEU</name>
<evidence type="ECO:0000256" key="1">
    <source>
        <dbReference type="ARBA" id="ARBA00001954"/>
    </source>
</evidence>
<feature type="domain" description="TauD/TfdA-like" evidence="5">
    <location>
        <begin position="114"/>
        <end position="315"/>
    </location>
</feature>
<keyword evidence="7" id="KW-1185">Reference proteome</keyword>
<dbReference type="SUPFAM" id="SSF51197">
    <property type="entry name" value="Clavaminate synthase-like"/>
    <property type="match status" value="1"/>
</dbReference>
<organism evidence="6 7">
    <name type="scientific">Pseudonocardia alaniniphila</name>
    <dbReference type="NCBI Taxonomy" id="75291"/>
    <lineage>
        <taxon>Bacteria</taxon>
        <taxon>Bacillati</taxon>
        <taxon>Actinomycetota</taxon>
        <taxon>Actinomycetes</taxon>
        <taxon>Pseudonocardiales</taxon>
        <taxon>Pseudonocardiaceae</taxon>
        <taxon>Pseudonocardia</taxon>
    </lineage>
</organism>
<dbReference type="Pfam" id="PF02668">
    <property type="entry name" value="TauD"/>
    <property type="match status" value="1"/>
</dbReference>
<proteinExistence type="predicted"/>
<dbReference type="InterPro" id="IPR050411">
    <property type="entry name" value="AlphaKG_dependent_hydroxylases"/>
</dbReference>
<keyword evidence="4" id="KW-0045">Antibiotic biosynthesis</keyword>
<comment type="cofactor">
    <cofactor evidence="1">
        <name>Fe(2+)</name>
        <dbReference type="ChEBI" id="CHEBI:29033"/>
    </cofactor>
</comment>
<accession>A0ABS9TB25</accession>
<dbReference type="GO" id="GO:0051213">
    <property type="term" value="F:dioxygenase activity"/>
    <property type="evidence" value="ECO:0007669"/>
    <property type="project" value="UniProtKB-KW"/>
</dbReference>
<evidence type="ECO:0000259" key="5">
    <source>
        <dbReference type="Pfam" id="PF02668"/>
    </source>
</evidence>
<dbReference type="PANTHER" id="PTHR10696">
    <property type="entry name" value="GAMMA-BUTYROBETAINE HYDROXYLASE-RELATED"/>
    <property type="match status" value="1"/>
</dbReference>
<reference evidence="6 7" key="1">
    <citation type="submission" date="2022-03" db="EMBL/GenBank/DDBJ databases">
        <title>Pseudonocardia alaer sp. nov., a novel actinomycete isolated from reed forest soil.</title>
        <authorList>
            <person name="Wang L."/>
        </authorList>
    </citation>
    <scope>NUCLEOTIDE SEQUENCE [LARGE SCALE GENOMIC DNA]</scope>
    <source>
        <strain evidence="6 7">Y-16303</strain>
    </source>
</reference>
<gene>
    <name evidence="6" type="ORF">MMF94_08440</name>
</gene>
<keyword evidence="6" id="KW-0223">Dioxygenase</keyword>
<dbReference type="InterPro" id="IPR042098">
    <property type="entry name" value="TauD-like_sf"/>
</dbReference>
<dbReference type="Gene3D" id="3.60.130.10">
    <property type="entry name" value="Clavaminate synthase-like"/>
    <property type="match status" value="1"/>
</dbReference>
<evidence type="ECO:0000313" key="6">
    <source>
        <dbReference type="EMBL" id="MCH6165707.1"/>
    </source>
</evidence>
<dbReference type="Proteomes" id="UP001299970">
    <property type="component" value="Unassembled WGS sequence"/>
</dbReference>
<comment type="caution">
    <text evidence="6">The sequence shown here is derived from an EMBL/GenBank/DDBJ whole genome shotgun (WGS) entry which is preliminary data.</text>
</comment>
<dbReference type="PANTHER" id="PTHR10696:SF56">
    <property type="entry name" value="TAUD_TFDA-LIKE DOMAIN-CONTAINING PROTEIN"/>
    <property type="match status" value="1"/>
</dbReference>
<evidence type="ECO:0000256" key="4">
    <source>
        <dbReference type="ARBA" id="ARBA00023194"/>
    </source>
</evidence>
<evidence type="ECO:0000256" key="2">
    <source>
        <dbReference type="ARBA" id="ARBA00023002"/>
    </source>
</evidence>
<protein>
    <submittedName>
        <fullName evidence="6">TauD/TfdA family dioxygenase</fullName>
    </submittedName>
</protein>
<evidence type="ECO:0000256" key="3">
    <source>
        <dbReference type="ARBA" id="ARBA00023004"/>
    </source>
</evidence>
<dbReference type="InterPro" id="IPR003819">
    <property type="entry name" value="TauD/TfdA-like"/>
</dbReference>
<sequence>MTAVRPARTSVVQLDADDERSWWALEKDSILAALADHYSGEVAGEALIPPREPADLRTRFQEAAPRLTALTERIRRTFDEDQPAAVMIPKLGLNAAGVDEKRKGTFALAVLLGDPTANIPFDNVLWDVKNKSGEKSGHASFSESDRKAVYHTDSASLPIPEHFFFLYAVRAANCGGGISLLRDGRILKQQLEQTSEGREAVRVLSQTKLPKRMPEAFKKHADVADDGNFYAPVISDVEPMWRWREKGLRKGLAANPEYDTPEVRQALTTLTDLLDNGTDEIRTVIPTDGILIVDNHITLHGRTAFTDPERHLLRLRFHKPGTL</sequence>
<keyword evidence="3" id="KW-0408">Iron</keyword>
<keyword evidence="2" id="KW-0560">Oxidoreductase</keyword>
<dbReference type="EMBL" id="JAKXMK010000006">
    <property type="protein sequence ID" value="MCH6165707.1"/>
    <property type="molecule type" value="Genomic_DNA"/>
</dbReference>
<dbReference type="RefSeq" id="WP_241035731.1">
    <property type="nucleotide sequence ID" value="NZ_BAAAJF010000024.1"/>
</dbReference>
<evidence type="ECO:0000313" key="7">
    <source>
        <dbReference type="Proteomes" id="UP001299970"/>
    </source>
</evidence>